<keyword evidence="4" id="KW-1185">Reference proteome</keyword>
<dbReference type="EMBL" id="VUOC01000004">
    <property type="protein sequence ID" value="KAA2239093.1"/>
    <property type="molecule type" value="Genomic_DNA"/>
</dbReference>
<dbReference type="RefSeq" id="WP_149840272.1">
    <property type="nucleotide sequence ID" value="NZ_VUOC01000004.1"/>
</dbReference>
<evidence type="ECO:0000256" key="2">
    <source>
        <dbReference type="SAM" id="SignalP"/>
    </source>
</evidence>
<evidence type="ECO:0000256" key="1">
    <source>
        <dbReference type="SAM" id="Coils"/>
    </source>
</evidence>
<dbReference type="PROSITE" id="PS51257">
    <property type="entry name" value="PROKAR_LIPOPROTEIN"/>
    <property type="match status" value="1"/>
</dbReference>
<protein>
    <submittedName>
        <fullName evidence="3">Uncharacterized protein</fullName>
    </submittedName>
</protein>
<sequence>MNKRISFILCVFLLSCISATSQTLQQVTDSGNTTTNSINISNAQGLSIGVDASTGYTTKAHFIRPLNAGYRTVRFDCSSVDASGGWEFYNSSLNKSLMYISQGGNVGIGVVDTKGFKLAVGGSVIAERVKVALQSGWPDYVFDSIYTLPSLEETECYIKKFKHLAEIPSAKELEKNGLDLGENQAKLLKKIEELTLYLIDLNKKLESQQQLISDQQQLITEQGMQIEELRKNQ</sequence>
<accession>A0A5B2VHN9</accession>
<reference evidence="3 4" key="1">
    <citation type="submission" date="2019-09" db="EMBL/GenBank/DDBJ databases">
        <title>Chitinophaga ginsengihumi sp. nov., isolated from soil of ginseng rhizosphere.</title>
        <authorList>
            <person name="Lee J."/>
        </authorList>
    </citation>
    <scope>NUCLEOTIDE SEQUENCE [LARGE SCALE GENOMIC DNA]</scope>
    <source>
        <strain evidence="3 4">BN140078</strain>
    </source>
</reference>
<keyword evidence="2" id="KW-0732">Signal</keyword>
<dbReference type="Proteomes" id="UP000324611">
    <property type="component" value="Unassembled WGS sequence"/>
</dbReference>
<organism evidence="3 4">
    <name type="scientific">Chitinophaga agrisoli</name>
    <dbReference type="NCBI Taxonomy" id="2607653"/>
    <lineage>
        <taxon>Bacteria</taxon>
        <taxon>Pseudomonadati</taxon>
        <taxon>Bacteroidota</taxon>
        <taxon>Chitinophagia</taxon>
        <taxon>Chitinophagales</taxon>
        <taxon>Chitinophagaceae</taxon>
        <taxon>Chitinophaga</taxon>
    </lineage>
</organism>
<evidence type="ECO:0000313" key="3">
    <source>
        <dbReference type="EMBL" id="KAA2239093.1"/>
    </source>
</evidence>
<feature type="chain" id="PRO_5022721868" evidence="2">
    <location>
        <begin position="22"/>
        <end position="233"/>
    </location>
</feature>
<feature type="coiled-coil region" evidence="1">
    <location>
        <begin position="191"/>
        <end position="218"/>
    </location>
</feature>
<comment type="caution">
    <text evidence="3">The sequence shown here is derived from an EMBL/GenBank/DDBJ whole genome shotgun (WGS) entry which is preliminary data.</text>
</comment>
<dbReference type="AlphaFoldDB" id="A0A5B2VHN9"/>
<evidence type="ECO:0000313" key="4">
    <source>
        <dbReference type="Proteomes" id="UP000324611"/>
    </source>
</evidence>
<keyword evidence="1" id="KW-0175">Coiled coil</keyword>
<gene>
    <name evidence="3" type="ORF">F0L74_23050</name>
</gene>
<feature type="signal peptide" evidence="2">
    <location>
        <begin position="1"/>
        <end position="21"/>
    </location>
</feature>
<reference evidence="3 4" key="2">
    <citation type="submission" date="2019-09" db="EMBL/GenBank/DDBJ databases">
        <authorList>
            <person name="Jin C."/>
        </authorList>
    </citation>
    <scope>NUCLEOTIDE SEQUENCE [LARGE SCALE GENOMIC DNA]</scope>
    <source>
        <strain evidence="3 4">BN140078</strain>
    </source>
</reference>
<name>A0A5B2VHN9_9BACT</name>
<proteinExistence type="predicted"/>